<organism evidence="2 3">
    <name type="scientific">Octopus vulgaris</name>
    <name type="common">Common octopus</name>
    <dbReference type="NCBI Taxonomy" id="6645"/>
    <lineage>
        <taxon>Eukaryota</taxon>
        <taxon>Metazoa</taxon>
        <taxon>Spiralia</taxon>
        <taxon>Lophotrochozoa</taxon>
        <taxon>Mollusca</taxon>
        <taxon>Cephalopoda</taxon>
        <taxon>Coleoidea</taxon>
        <taxon>Octopodiformes</taxon>
        <taxon>Octopoda</taxon>
        <taxon>Incirrata</taxon>
        <taxon>Octopodidae</taxon>
        <taxon>Octopus</taxon>
    </lineage>
</organism>
<feature type="region of interest" description="Disordered" evidence="1">
    <location>
        <begin position="171"/>
        <end position="194"/>
    </location>
</feature>
<sequence length="239" mass="26942">MSTEKTEDKFLLVRDNKPKPINFDNLSTTNSFSEIEFLNADDLRPRANTAPPTPSRTEPLPLFCDIPQIKVEDFSTLQSPTVNCNPVITGSLGSLGPDRPKSLNSFLPTLSRPRSRTCPEDLFRKTYKRPPTPPPISSSKLLDFGKSRKPRFSALQKGYNKDAANSFILKELPENTPDHNESIEKENRESLTDDLQLVKKDISNISLDDSYSSEPMNLEVSRREQPDSLPYTITRRGST</sequence>
<protein>
    <submittedName>
        <fullName evidence="2">Uncharacterized protein</fullName>
    </submittedName>
</protein>
<dbReference type="AlphaFoldDB" id="A0AA36ANL2"/>
<feature type="region of interest" description="Disordered" evidence="1">
    <location>
        <begin position="206"/>
        <end position="239"/>
    </location>
</feature>
<keyword evidence="3" id="KW-1185">Reference proteome</keyword>
<proteinExistence type="predicted"/>
<gene>
    <name evidence="2" type="ORF">OCTVUL_1B015949</name>
</gene>
<name>A0AA36ANL2_OCTVU</name>
<feature type="region of interest" description="Disordered" evidence="1">
    <location>
        <begin position="124"/>
        <end position="143"/>
    </location>
</feature>
<evidence type="ECO:0000256" key="1">
    <source>
        <dbReference type="SAM" id="MobiDB-lite"/>
    </source>
</evidence>
<dbReference type="EMBL" id="OX597815">
    <property type="protein sequence ID" value="CAI9718766.1"/>
    <property type="molecule type" value="Genomic_DNA"/>
</dbReference>
<feature type="compositionally biased region" description="Polar residues" evidence="1">
    <location>
        <begin position="206"/>
        <end position="215"/>
    </location>
</feature>
<reference evidence="2" key="1">
    <citation type="submission" date="2023-08" db="EMBL/GenBank/DDBJ databases">
        <authorList>
            <person name="Alioto T."/>
            <person name="Alioto T."/>
            <person name="Gomez Garrido J."/>
        </authorList>
    </citation>
    <scope>NUCLEOTIDE SEQUENCE</scope>
</reference>
<dbReference type="Proteomes" id="UP001162480">
    <property type="component" value="Chromosome 2"/>
</dbReference>
<evidence type="ECO:0000313" key="3">
    <source>
        <dbReference type="Proteomes" id="UP001162480"/>
    </source>
</evidence>
<evidence type="ECO:0000313" key="2">
    <source>
        <dbReference type="EMBL" id="CAI9718766.1"/>
    </source>
</evidence>
<accession>A0AA36ANL2</accession>